<dbReference type="Pfam" id="PF00501">
    <property type="entry name" value="AMP-binding"/>
    <property type="match status" value="1"/>
</dbReference>
<evidence type="ECO:0000256" key="2">
    <source>
        <dbReference type="ARBA" id="ARBA00022598"/>
    </source>
</evidence>
<proteinExistence type="inferred from homology"/>
<evidence type="ECO:0000256" key="3">
    <source>
        <dbReference type="ARBA" id="ARBA00022832"/>
    </source>
</evidence>
<dbReference type="EMBL" id="NTGA01000004">
    <property type="protein sequence ID" value="PAY24550.1"/>
    <property type="molecule type" value="Genomic_DNA"/>
</dbReference>
<dbReference type="InterPro" id="IPR042099">
    <property type="entry name" value="ANL_N_sf"/>
</dbReference>
<dbReference type="Pfam" id="PF23562">
    <property type="entry name" value="AMP-binding_C_3"/>
    <property type="match status" value="1"/>
</dbReference>
<dbReference type="GO" id="GO:0016020">
    <property type="term" value="C:membrane"/>
    <property type="evidence" value="ECO:0007669"/>
    <property type="project" value="TreeGrafter"/>
</dbReference>
<evidence type="ECO:0000256" key="6">
    <source>
        <dbReference type="ARBA" id="ARBA00032875"/>
    </source>
</evidence>
<dbReference type="Gene3D" id="3.40.50.12780">
    <property type="entry name" value="N-terminal domain of ligase-like"/>
    <property type="match status" value="1"/>
</dbReference>
<dbReference type="SUPFAM" id="SSF56801">
    <property type="entry name" value="Acetyl-CoA synthetase-like"/>
    <property type="match status" value="1"/>
</dbReference>
<organism evidence="8 9">
    <name type="scientific">Dietzia natronolimnaea</name>
    <dbReference type="NCBI Taxonomy" id="161920"/>
    <lineage>
        <taxon>Bacteria</taxon>
        <taxon>Bacillati</taxon>
        <taxon>Actinomycetota</taxon>
        <taxon>Actinomycetes</taxon>
        <taxon>Mycobacteriales</taxon>
        <taxon>Dietziaceae</taxon>
        <taxon>Dietzia</taxon>
    </lineage>
</organism>
<gene>
    <name evidence="8" type="ORF">CEY15_01735</name>
</gene>
<dbReference type="AlphaFoldDB" id="A0A2A2WTL0"/>
<reference evidence="9" key="1">
    <citation type="submission" date="2017-09" db="EMBL/GenBank/DDBJ databases">
        <authorList>
            <person name="Zhang Y."/>
            <person name="Huang X."/>
            <person name="Liu J."/>
            <person name="Lu L."/>
            <person name="Peng K."/>
        </authorList>
    </citation>
    <scope>NUCLEOTIDE SEQUENCE [LARGE SCALE GENOMIC DNA]</scope>
    <source>
        <strain evidence="9">S-XJ-1</strain>
    </source>
</reference>
<protein>
    <recommendedName>
        <fullName evidence="6">Acyl-CoA synthetase</fullName>
    </recommendedName>
</protein>
<comment type="caution">
    <text evidence="8">The sequence shown here is derived from an EMBL/GenBank/DDBJ whole genome shotgun (WGS) entry which is preliminary data.</text>
</comment>
<evidence type="ECO:0000313" key="9">
    <source>
        <dbReference type="Proteomes" id="UP000218810"/>
    </source>
</evidence>
<accession>A0A2A2WTL0</accession>
<evidence type="ECO:0000313" key="8">
    <source>
        <dbReference type="EMBL" id="PAY24550.1"/>
    </source>
</evidence>
<evidence type="ECO:0000256" key="1">
    <source>
        <dbReference type="ARBA" id="ARBA00006432"/>
    </source>
</evidence>
<keyword evidence="9" id="KW-1185">Reference proteome</keyword>
<evidence type="ECO:0000256" key="5">
    <source>
        <dbReference type="ARBA" id="ARBA00024484"/>
    </source>
</evidence>
<evidence type="ECO:0000256" key="4">
    <source>
        <dbReference type="ARBA" id="ARBA00023098"/>
    </source>
</evidence>
<evidence type="ECO:0000259" key="7">
    <source>
        <dbReference type="Pfam" id="PF00501"/>
    </source>
</evidence>
<dbReference type="OrthoDB" id="9803968at2"/>
<dbReference type="CDD" id="cd05907">
    <property type="entry name" value="VL_LC_FACS_like"/>
    <property type="match status" value="1"/>
</dbReference>
<comment type="catalytic activity">
    <reaction evidence="5">
        <text>a long-chain fatty acid + ATP + CoA = a long-chain fatty acyl-CoA + AMP + diphosphate</text>
        <dbReference type="Rhea" id="RHEA:15421"/>
        <dbReference type="ChEBI" id="CHEBI:30616"/>
        <dbReference type="ChEBI" id="CHEBI:33019"/>
        <dbReference type="ChEBI" id="CHEBI:57287"/>
        <dbReference type="ChEBI" id="CHEBI:57560"/>
        <dbReference type="ChEBI" id="CHEBI:83139"/>
        <dbReference type="ChEBI" id="CHEBI:456215"/>
        <dbReference type="EC" id="6.2.1.3"/>
    </reaction>
    <physiologicalReaction direction="left-to-right" evidence="5">
        <dbReference type="Rhea" id="RHEA:15422"/>
    </physiologicalReaction>
</comment>
<feature type="domain" description="AMP-dependent synthetase/ligase" evidence="7">
    <location>
        <begin position="25"/>
        <end position="424"/>
    </location>
</feature>
<dbReference type="PANTHER" id="PTHR43272:SF32">
    <property type="entry name" value="AMP-DEPENDENT SYNTHETASE_LIGASE DOMAIN-CONTAINING PROTEIN"/>
    <property type="match status" value="1"/>
</dbReference>
<keyword evidence="2 8" id="KW-0436">Ligase</keyword>
<dbReference type="InterPro" id="IPR045851">
    <property type="entry name" value="AMP-bd_C_sf"/>
</dbReference>
<dbReference type="GO" id="GO:0004467">
    <property type="term" value="F:long-chain fatty acid-CoA ligase activity"/>
    <property type="evidence" value="ECO:0007669"/>
    <property type="project" value="UniProtKB-EC"/>
</dbReference>
<dbReference type="InterPro" id="IPR020845">
    <property type="entry name" value="AMP-binding_CS"/>
</dbReference>
<name>A0A2A2WTL0_9ACTN</name>
<dbReference type="InterPro" id="IPR000873">
    <property type="entry name" value="AMP-dep_synth/lig_dom"/>
</dbReference>
<dbReference type="Gene3D" id="3.30.300.30">
    <property type="match status" value="1"/>
</dbReference>
<sequence length="596" mass="63952">MTTEFATPPATKSFPVENLGRLVFKNAEEAPNDVAVLRLVGTDWTEVTCAQYLQEVKGVAKGLIARGVQPGDRLAIMSHTRYEWSLIAWAAWAVGAVTVPIYETSSSAQCDWILTDSGATFAVVEDLELREVMTSGTEWSGDIMVIENDLVAQLTASGADITDEQVEQASLAMGHEDRCAIIYTSGTTGNPKGCEILHGGFGGVVVAVEQQLQDAFVPNSRTLIFLPLAHVLARILEVACFYKRVAVAHEPDTTKVVERLAEVHPTFLVSVPRVLEKVYNSAAGKAEAAGGAKAKIFKAAVQTAIDYSTAIEGGGKPSTGLALKQKLFSKLVYSKLHEALGGECNRIISGGGPLGARLGHFYRGAGFDLLEGYGLTESSGVLTVNPIGQAKIGTVGRPIPGVTIRIAEDGEILAKAKTLFNGYWQNPKANEDSWTGEWYHTGDIGQLDSDGYLSITGRKKDLIVTAGGKNVSPSQMEDLLSADPLISQAVVVGDNRNYIAALVTIDQETFPAWRDKHGKTGEVEDLLQDGDLVGTIQDAVDQANKSVSRAESIRKFKILAAEFSVESGELTPTLKLKRNVVHDRFGSEIEALYSGN</sequence>
<keyword evidence="3" id="KW-0276">Fatty acid metabolism</keyword>
<dbReference type="PANTHER" id="PTHR43272">
    <property type="entry name" value="LONG-CHAIN-FATTY-ACID--COA LIGASE"/>
    <property type="match status" value="1"/>
</dbReference>
<keyword evidence="4" id="KW-0443">Lipid metabolism</keyword>
<dbReference type="RefSeq" id="WP_095717022.1">
    <property type="nucleotide sequence ID" value="NZ_NTGA01000004.1"/>
</dbReference>
<dbReference type="PROSITE" id="PS00455">
    <property type="entry name" value="AMP_BINDING"/>
    <property type="match status" value="1"/>
</dbReference>
<dbReference type="Proteomes" id="UP000218810">
    <property type="component" value="Unassembled WGS sequence"/>
</dbReference>
<comment type="similarity">
    <text evidence="1">Belongs to the ATP-dependent AMP-binding enzyme family.</text>
</comment>